<organism evidence="1 2">
    <name type="scientific">Trichomonas vaginalis (strain ATCC PRA-98 / G3)</name>
    <dbReference type="NCBI Taxonomy" id="412133"/>
    <lineage>
        <taxon>Eukaryota</taxon>
        <taxon>Metamonada</taxon>
        <taxon>Parabasalia</taxon>
        <taxon>Trichomonadida</taxon>
        <taxon>Trichomonadidae</taxon>
        <taxon>Trichomonas</taxon>
    </lineage>
</organism>
<dbReference type="KEGG" id="tva:4755278"/>
<reference evidence="1" key="1">
    <citation type="submission" date="2006-10" db="EMBL/GenBank/DDBJ databases">
        <authorList>
            <person name="Amadeo P."/>
            <person name="Zhao Q."/>
            <person name="Wortman J."/>
            <person name="Fraser-Liggett C."/>
            <person name="Carlton J."/>
        </authorList>
    </citation>
    <scope>NUCLEOTIDE SEQUENCE</scope>
    <source>
        <strain evidence="1">G3</strain>
    </source>
</reference>
<dbReference type="Proteomes" id="UP000001542">
    <property type="component" value="Unassembled WGS sequence"/>
</dbReference>
<dbReference type="VEuPathDB" id="TrichDB:TVAG_335530"/>
<dbReference type="SUPFAM" id="SSF48403">
    <property type="entry name" value="Ankyrin repeat"/>
    <property type="match status" value="1"/>
</dbReference>
<gene>
    <name evidence="1" type="ORF">TVAG_335530</name>
</gene>
<dbReference type="Gene3D" id="1.25.40.20">
    <property type="entry name" value="Ankyrin repeat-containing domain"/>
    <property type="match status" value="1"/>
</dbReference>
<dbReference type="SMR" id="A2FC80"/>
<evidence type="ECO:0000313" key="1">
    <source>
        <dbReference type="EMBL" id="EAX97493.1"/>
    </source>
</evidence>
<evidence type="ECO:0000313" key="2">
    <source>
        <dbReference type="Proteomes" id="UP000001542"/>
    </source>
</evidence>
<dbReference type="EMBL" id="DS113713">
    <property type="protein sequence ID" value="EAX97493.1"/>
    <property type="molecule type" value="Genomic_DNA"/>
</dbReference>
<dbReference type="AlphaFoldDB" id="A2FC80"/>
<dbReference type="VEuPathDB" id="TrichDB:TVAGG3_0147890"/>
<reference evidence="1" key="2">
    <citation type="journal article" date="2007" name="Science">
        <title>Draft genome sequence of the sexually transmitted pathogen Trichomonas vaginalis.</title>
        <authorList>
            <person name="Carlton J.M."/>
            <person name="Hirt R.P."/>
            <person name="Silva J.C."/>
            <person name="Delcher A.L."/>
            <person name="Schatz M."/>
            <person name="Zhao Q."/>
            <person name="Wortman J.R."/>
            <person name="Bidwell S.L."/>
            <person name="Alsmark U.C.M."/>
            <person name="Besteiro S."/>
            <person name="Sicheritz-Ponten T."/>
            <person name="Noel C.J."/>
            <person name="Dacks J.B."/>
            <person name="Foster P.G."/>
            <person name="Simillion C."/>
            <person name="Van de Peer Y."/>
            <person name="Miranda-Saavedra D."/>
            <person name="Barton G.J."/>
            <person name="Westrop G.D."/>
            <person name="Mueller S."/>
            <person name="Dessi D."/>
            <person name="Fiori P.L."/>
            <person name="Ren Q."/>
            <person name="Paulsen I."/>
            <person name="Zhang H."/>
            <person name="Bastida-Corcuera F.D."/>
            <person name="Simoes-Barbosa A."/>
            <person name="Brown M.T."/>
            <person name="Hayes R.D."/>
            <person name="Mukherjee M."/>
            <person name="Okumura C.Y."/>
            <person name="Schneider R."/>
            <person name="Smith A.J."/>
            <person name="Vanacova S."/>
            <person name="Villalvazo M."/>
            <person name="Haas B.J."/>
            <person name="Pertea M."/>
            <person name="Feldblyum T.V."/>
            <person name="Utterback T.R."/>
            <person name="Shu C.L."/>
            <person name="Osoegawa K."/>
            <person name="de Jong P.J."/>
            <person name="Hrdy I."/>
            <person name="Horvathova L."/>
            <person name="Zubacova Z."/>
            <person name="Dolezal P."/>
            <person name="Malik S.B."/>
            <person name="Logsdon J.M. Jr."/>
            <person name="Henze K."/>
            <person name="Gupta A."/>
            <person name="Wang C.C."/>
            <person name="Dunne R.L."/>
            <person name="Upcroft J.A."/>
            <person name="Upcroft P."/>
            <person name="White O."/>
            <person name="Salzberg S.L."/>
            <person name="Tang P."/>
            <person name="Chiu C.-H."/>
            <person name="Lee Y.-S."/>
            <person name="Embley T.M."/>
            <person name="Coombs G.H."/>
            <person name="Mottram J.C."/>
            <person name="Tachezy J."/>
            <person name="Fraser-Liggett C.M."/>
            <person name="Johnson P.J."/>
        </authorList>
    </citation>
    <scope>NUCLEOTIDE SEQUENCE [LARGE SCALE GENOMIC DNA]</scope>
    <source>
        <strain evidence="1">G3</strain>
    </source>
</reference>
<proteinExistence type="predicted"/>
<protein>
    <submittedName>
        <fullName evidence="1">Uncharacterized protein</fullName>
    </submittedName>
</protein>
<name>A2FC80_TRIV3</name>
<keyword evidence="2" id="KW-1185">Reference proteome</keyword>
<sequence>MAPSDDSRYCPFLVDDVDLLQNFLSQKGANSSEKIEKLSLSINVGPNDADLYLDLELSNIPLMHVLAFMNCIDCITYLHREYHVDLLQHTSNSYSTLHYAIHGHAELVIAYILRFAPHDKIIRIIKDEKQRQFKLVYLGISSNCSYGLQRLLEFDYVHNAELSTFMNEIDWATKRNSYECLEFIFNYFVVKFNGDSPLRNAIARQYPKLVKILLRSNPTSARPQDIVNGQTILDLACGSKGTDPDATIDIINTVLDYYNVRQDETAIFAALQSGNLQIVNRVIKMGCKISNVLKDGRNPAGKLCFLDEDEAIQILKVMIDKGLDINYTGPSRNTAFGDLLTCLKKPFHLLDYMLEIGADMTKPYYRNLSATESNESIAAFVKNNQSKEFQALVRNHPKSFERIK</sequence>
<dbReference type="SMART" id="SM00248">
    <property type="entry name" value="ANK"/>
    <property type="match status" value="4"/>
</dbReference>
<accession>A2FC80</accession>
<dbReference type="InterPro" id="IPR036770">
    <property type="entry name" value="Ankyrin_rpt-contain_sf"/>
</dbReference>
<dbReference type="RefSeq" id="XP_001310423.1">
    <property type="nucleotide sequence ID" value="XM_001310422.1"/>
</dbReference>
<dbReference type="InParanoid" id="A2FC80"/>
<dbReference type="InterPro" id="IPR002110">
    <property type="entry name" value="Ankyrin_rpt"/>
</dbReference>